<dbReference type="PANTHER" id="PTHR40763:SF4">
    <property type="entry name" value="DUF1707 DOMAIN-CONTAINING PROTEIN"/>
    <property type="match status" value="1"/>
</dbReference>
<gene>
    <name evidence="3" type="ORF">SAMN05444817_1016</name>
</gene>
<proteinExistence type="predicted"/>
<dbReference type="InterPro" id="IPR012551">
    <property type="entry name" value="DUF1707_SHOCT-like"/>
</dbReference>
<organism evidence="3 4">
    <name type="scientific">Corynebacterium appendicis CIP 107643</name>
    <dbReference type="NCBI Taxonomy" id="1161099"/>
    <lineage>
        <taxon>Bacteria</taxon>
        <taxon>Bacillati</taxon>
        <taxon>Actinomycetota</taxon>
        <taxon>Actinomycetes</taxon>
        <taxon>Mycobacteriales</taxon>
        <taxon>Corynebacteriaceae</taxon>
        <taxon>Corynebacterium</taxon>
    </lineage>
</organism>
<protein>
    <submittedName>
        <fullName evidence="3">Cell wall-active antibiotics response 4TMS YvqF</fullName>
    </submittedName>
</protein>
<evidence type="ECO:0000313" key="4">
    <source>
        <dbReference type="Proteomes" id="UP000186292"/>
    </source>
</evidence>
<reference evidence="4" key="1">
    <citation type="submission" date="2017-01" db="EMBL/GenBank/DDBJ databases">
        <authorList>
            <person name="Varghese N."/>
            <person name="Submissions S."/>
        </authorList>
    </citation>
    <scope>NUCLEOTIDE SEQUENCE [LARGE SCALE GENOMIC DNA]</scope>
    <source>
        <strain evidence="4">DSM 44531</strain>
    </source>
</reference>
<keyword evidence="4" id="KW-1185">Reference proteome</keyword>
<accession>A0A1N7IM02</accession>
<dbReference type="AlphaFoldDB" id="A0A1N7IM02"/>
<dbReference type="PANTHER" id="PTHR40763">
    <property type="entry name" value="MEMBRANE PROTEIN-RELATED"/>
    <property type="match status" value="1"/>
</dbReference>
<feature type="domain" description="DUF1707" evidence="2">
    <location>
        <begin position="16"/>
        <end position="66"/>
    </location>
</feature>
<dbReference type="OrthoDB" id="3625082at2"/>
<evidence type="ECO:0000259" key="2">
    <source>
        <dbReference type="Pfam" id="PF08044"/>
    </source>
</evidence>
<dbReference type="EMBL" id="FTOF01000001">
    <property type="protein sequence ID" value="SIS38094.1"/>
    <property type="molecule type" value="Genomic_DNA"/>
</dbReference>
<sequence length="219" mass="23236">MANEFETTSSQPPRKRASDSLRKHTADTLAAAFADGQLSTTEFDERTAEAWKSTFADELEPLTADLSPVTRRVSDPAPLTPPPHSDALAYLTDQPGGSSFSLSVMGGTDKTGDWHVAPTHSSFSVMGGNGLDLREARLSAPETVINAFAVMGGIEIIVPEDVRVIDDGIGLMGGFGMSNHHSCTMSQRDLPADAPLIRIRGFALMGGVDILRAARGAQL</sequence>
<evidence type="ECO:0000256" key="1">
    <source>
        <dbReference type="SAM" id="MobiDB-lite"/>
    </source>
</evidence>
<dbReference type="RefSeq" id="WP_076598033.1">
    <property type="nucleotide sequence ID" value="NZ_CP046976.1"/>
</dbReference>
<dbReference type="Pfam" id="PF08044">
    <property type="entry name" value="DUF1707"/>
    <property type="match status" value="1"/>
</dbReference>
<evidence type="ECO:0000313" key="3">
    <source>
        <dbReference type="EMBL" id="SIS38094.1"/>
    </source>
</evidence>
<name>A0A1N7IM02_9CORY</name>
<dbReference type="STRING" id="1161099.SAMN05444817_1016"/>
<feature type="region of interest" description="Disordered" evidence="1">
    <location>
        <begin position="1"/>
        <end position="23"/>
    </location>
</feature>
<dbReference type="Proteomes" id="UP000186292">
    <property type="component" value="Unassembled WGS sequence"/>
</dbReference>
<feature type="compositionally biased region" description="Polar residues" evidence="1">
    <location>
        <begin position="1"/>
        <end position="12"/>
    </location>
</feature>